<dbReference type="PANTHER" id="PTHR35573">
    <property type="entry name" value="PROTEIN CBG22129"/>
    <property type="match status" value="1"/>
</dbReference>
<dbReference type="WBParaSite" id="ACRNAN_scaffold711.g22462.t1">
    <property type="protein sequence ID" value="ACRNAN_scaffold711.g22462.t1"/>
    <property type="gene ID" value="ACRNAN_scaffold711.g22462"/>
</dbReference>
<dbReference type="Proteomes" id="UP000887540">
    <property type="component" value="Unplaced"/>
</dbReference>
<evidence type="ECO:0000313" key="2">
    <source>
        <dbReference type="WBParaSite" id="ACRNAN_scaffold711.g22462.t1"/>
    </source>
</evidence>
<dbReference type="PANTHER" id="PTHR35573:SF1">
    <property type="entry name" value="ML DOMAIN-CONTAINING PROTEIN"/>
    <property type="match status" value="1"/>
</dbReference>
<name>A0A914EBY4_9BILA</name>
<evidence type="ECO:0000313" key="1">
    <source>
        <dbReference type="Proteomes" id="UP000887540"/>
    </source>
</evidence>
<keyword evidence="1" id="KW-1185">Reference proteome</keyword>
<protein>
    <submittedName>
        <fullName evidence="2">MD-2-related lipid-recognition domain-containing protein</fullName>
    </submittedName>
</protein>
<reference evidence="2" key="1">
    <citation type="submission" date="2022-11" db="UniProtKB">
        <authorList>
            <consortium name="WormBaseParasite"/>
        </authorList>
    </citation>
    <scope>IDENTIFICATION</scope>
</reference>
<proteinExistence type="predicted"/>
<sequence length="136" mass="15380">MFDVNGNPEYPVNLLGQLYIKINFTYTGPTITNVRMDEGIAEWGGFNCQWSDLPTFGLLSNLNACEEGVQCPVQPGNQIFQFYIDFNNFQLIINLLKNDTPYQMTFTFKDTDAGNTFVLYAQARCLTEAPTKAPKN</sequence>
<dbReference type="AlphaFoldDB" id="A0A914EBY4"/>
<accession>A0A914EBY4</accession>
<organism evidence="1 2">
    <name type="scientific">Acrobeloides nanus</name>
    <dbReference type="NCBI Taxonomy" id="290746"/>
    <lineage>
        <taxon>Eukaryota</taxon>
        <taxon>Metazoa</taxon>
        <taxon>Ecdysozoa</taxon>
        <taxon>Nematoda</taxon>
        <taxon>Chromadorea</taxon>
        <taxon>Rhabditida</taxon>
        <taxon>Tylenchina</taxon>
        <taxon>Cephalobomorpha</taxon>
        <taxon>Cephaloboidea</taxon>
        <taxon>Cephalobidae</taxon>
        <taxon>Acrobeloides</taxon>
    </lineage>
</organism>